<dbReference type="GO" id="GO:0015948">
    <property type="term" value="P:methanogenesis"/>
    <property type="evidence" value="ECO:0007669"/>
    <property type="project" value="InterPro"/>
</dbReference>
<dbReference type="RefSeq" id="WP_181376138.1">
    <property type="nucleotide sequence ID" value="NZ_BDOQ01000002.1"/>
</dbReference>
<sequence length="426" mass="45915">MDNFAQAGVVENVTCPACGLLCDDLTVERDAASNLKVSSNACQKSVVFFNRASQSSSPRINGKPADLAAAIAKAAEILGNAKHPLFSGLGTEVQGMRAVMSVADKSCAVVDHMNSNGFMRNIQVIQNSGWQVTTLTEVKNRVDLLVVVGTDIVTNFPRFFEREVWNKESMFGQDTATREVVYLGGRNINTAPGVSPDGRQPDVLPCDIDRLPDVTAALRALVLGKKLYATEVGGIATSELEKLAERLKNAKYSVVTWAAGAVNVPHAELTIQNITEMVKSLNKTTRSSGLPLGGLEGEMNANQVSAWISGYPMRTSYARGYPEHDPYHFSTDALLASGETDALFWISSLNPDRLAPKVELPTVVFGHPDMKLEQEPDVFIPVAVPGIDHKGIAFRSDNVVSLPLAQLRNSALPRLGDVLSAIEQAL</sequence>
<dbReference type="Proteomes" id="UP000245081">
    <property type="component" value="Unassembled WGS sequence"/>
</dbReference>
<dbReference type="EMBL" id="BDOQ01000002">
    <property type="protein sequence ID" value="GBG12805.1"/>
    <property type="molecule type" value="Genomic_DNA"/>
</dbReference>
<dbReference type="AlphaFoldDB" id="A0A2R5F368"/>
<evidence type="ECO:0000313" key="1">
    <source>
        <dbReference type="EMBL" id="GBG12805.1"/>
    </source>
</evidence>
<protein>
    <submittedName>
        <fullName evidence="1">Formylmethanofuran dehydrogenase subunit B</fullName>
        <ecNumber evidence="1">1.2.7.12</ecNumber>
    </submittedName>
</protein>
<organism evidence="1 2">
    <name type="scientific">Novimethylophilus kurashikiensis</name>
    <dbReference type="NCBI Taxonomy" id="1825523"/>
    <lineage>
        <taxon>Bacteria</taxon>
        <taxon>Pseudomonadati</taxon>
        <taxon>Pseudomonadota</taxon>
        <taxon>Betaproteobacteria</taxon>
        <taxon>Nitrosomonadales</taxon>
        <taxon>Methylophilaceae</taxon>
        <taxon>Novimethylophilus</taxon>
    </lineage>
</organism>
<keyword evidence="2" id="KW-1185">Reference proteome</keyword>
<reference evidence="1 2" key="1">
    <citation type="journal article" date="2018" name="Environ. Microbiol.">
        <title>Isolation and genomic characterization of Novimethylophilus kurashikiensis gen. nov. sp. nov., a new lanthanide-dependent methylotrophic species of Methylophilaceae.</title>
        <authorList>
            <person name="Lv H."/>
            <person name="Sahin N."/>
            <person name="Tani A."/>
        </authorList>
    </citation>
    <scope>NUCLEOTIDE SEQUENCE [LARGE SCALE GENOMIC DNA]</scope>
    <source>
        <strain evidence="1 2">La2-4</strain>
    </source>
</reference>
<dbReference type="CDD" id="cd02761">
    <property type="entry name" value="MopB_FmdB-FwdB"/>
    <property type="match status" value="1"/>
</dbReference>
<dbReference type="NCBIfam" id="TIGR03129">
    <property type="entry name" value="one_C_dehyd_B"/>
    <property type="match status" value="1"/>
</dbReference>
<dbReference type="SUPFAM" id="SSF53706">
    <property type="entry name" value="Formate dehydrogenase/DMSO reductase, domains 1-3"/>
    <property type="match status" value="1"/>
</dbReference>
<name>A0A2R5F368_9PROT</name>
<dbReference type="InterPro" id="IPR016457">
    <property type="entry name" value="Formylmethanofuran_DH_bsu"/>
</dbReference>
<dbReference type="GO" id="GO:0018493">
    <property type="term" value="F:formylmethanofuran dehydrogenase activity"/>
    <property type="evidence" value="ECO:0007669"/>
    <property type="project" value="UniProtKB-EC"/>
</dbReference>
<accession>A0A2R5F368</accession>
<proteinExistence type="predicted"/>
<evidence type="ECO:0000313" key="2">
    <source>
        <dbReference type="Proteomes" id="UP000245081"/>
    </source>
</evidence>
<comment type="caution">
    <text evidence="1">The sequence shown here is derived from an EMBL/GenBank/DDBJ whole genome shotgun (WGS) entry which is preliminary data.</text>
</comment>
<dbReference type="PIRSF" id="PIRSF005646">
    <property type="entry name" value="FwdB"/>
    <property type="match status" value="1"/>
</dbReference>
<gene>
    <name evidence="1" type="primary">fwdB</name>
    <name evidence="1" type="ORF">NMK_0339</name>
</gene>
<dbReference type="EC" id="1.2.7.12" evidence="1"/>
<keyword evidence="1" id="KW-0560">Oxidoreductase</keyword>